<sequence length="128" mass="13116">MAMAGAGVGHQGSSPMGSNQGQAHPNTCITLHHPPPAPGLGDQSQRSCADAFRTGDASSVFIPPHRVPPLPGSGPCATQRESERVSEARPSGAARDAAAVPLEIPRGDSPLDARDGDRCANCAPRPKH</sequence>
<feature type="compositionally biased region" description="Gly residues" evidence="1">
    <location>
        <begin position="1"/>
        <end position="10"/>
    </location>
</feature>
<reference evidence="2" key="1">
    <citation type="journal article" date="2023" name="Science">
        <title>Genome structures resolve the early diversification of teleost fishes.</title>
        <authorList>
            <person name="Parey E."/>
            <person name="Louis A."/>
            <person name="Montfort J."/>
            <person name="Bouchez O."/>
            <person name="Roques C."/>
            <person name="Iampietro C."/>
            <person name="Lluch J."/>
            <person name="Castinel A."/>
            <person name="Donnadieu C."/>
            <person name="Desvignes T."/>
            <person name="Floi Bucao C."/>
            <person name="Jouanno E."/>
            <person name="Wen M."/>
            <person name="Mejri S."/>
            <person name="Dirks R."/>
            <person name="Jansen H."/>
            <person name="Henkel C."/>
            <person name="Chen W.J."/>
            <person name="Zahm M."/>
            <person name="Cabau C."/>
            <person name="Klopp C."/>
            <person name="Thompson A.W."/>
            <person name="Robinson-Rechavi M."/>
            <person name="Braasch I."/>
            <person name="Lecointre G."/>
            <person name="Bobe J."/>
            <person name="Postlethwait J.H."/>
            <person name="Berthelot C."/>
            <person name="Roest Crollius H."/>
            <person name="Guiguen Y."/>
        </authorList>
    </citation>
    <scope>NUCLEOTIDE SEQUENCE</scope>
    <source>
        <strain evidence="2">NC1722</strain>
    </source>
</reference>
<protein>
    <submittedName>
        <fullName evidence="2">Uncharacterized protein</fullName>
    </submittedName>
</protein>
<feature type="compositionally biased region" description="Low complexity" evidence="1">
    <location>
        <begin position="88"/>
        <end position="99"/>
    </location>
</feature>
<accession>A0AAD7WP70</accession>
<dbReference type="Proteomes" id="UP001221898">
    <property type="component" value="Unassembled WGS sequence"/>
</dbReference>
<organism evidence="2 3">
    <name type="scientific">Aldrovandia affinis</name>
    <dbReference type="NCBI Taxonomy" id="143900"/>
    <lineage>
        <taxon>Eukaryota</taxon>
        <taxon>Metazoa</taxon>
        <taxon>Chordata</taxon>
        <taxon>Craniata</taxon>
        <taxon>Vertebrata</taxon>
        <taxon>Euteleostomi</taxon>
        <taxon>Actinopterygii</taxon>
        <taxon>Neopterygii</taxon>
        <taxon>Teleostei</taxon>
        <taxon>Notacanthiformes</taxon>
        <taxon>Halosauridae</taxon>
        <taxon>Aldrovandia</taxon>
    </lineage>
</organism>
<feature type="region of interest" description="Disordered" evidence="1">
    <location>
        <begin position="1"/>
        <end position="128"/>
    </location>
</feature>
<keyword evidence="3" id="KW-1185">Reference proteome</keyword>
<evidence type="ECO:0000313" key="2">
    <source>
        <dbReference type="EMBL" id="KAJ8403903.1"/>
    </source>
</evidence>
<feature type="compositionally biased region" description="Polar residues" evidence="1">
    <location>
        <begin position="11"/>
        <end position="29"/>
    </location>
</feature>
<name>A0AAD7WP70_9TELE</name>
<feature type="compositionally biased region" description="Basic and acidic residues" evidence="1">
    <location>
        <begin position="105"/>
        <end position="118"/>
    </location>
</feature>
<dbReference type="AlphaFoldDB" id="A0AAD7WP70"/>
<proteinExistence type="predicted"/>
<evidence type="ECO:0000256" key="1">
    <source>
        <dbReference type="SAM" id="MobiDB-lite"/>
    </source>
</evidence>
<gene>
    <name evidence="2" type="ORF">AAFF_G00347710</name>
</gene>
<dbReference type="EMBL" id="JAINUG010000056">
    <property type="protein sequence ID" value="KAJ8403903.1"/>
    <property type="molecule type" value="Genomic_DNA"/>
</dbReference>
<evidence type="ECO:0000313" key="3">
    <source>
        <dbReference type="Proteomes" id="UP001221898"/>
    </source>
</evidence>
<comment type="caution">
    <text evidence="2">The sequence shown here is derived from an EMBL/GenBank/DDBJ whole genome shotgun (WGS) entry which is preliminary data.</text>
</comment>